<keyword evidence="1" id="KW-1133">Transmembrane helix</keyword>
<comment type="caution">
    <text evidence="2">The sequence shown here is derived from an EMBL/GenBank/DDBJ whole genome shotgun (WGS) entry which is preliminary data.</text>
</comment>
<gene>
    <name evidence="3" type="ORF">BJG266_LOCUS27230</name>
    <name evidence="2" type="ORF">QVE165_LOCUS14619</name>
    <name evidence="4" type="ORF">QVE165_LOCUS42449</name>
</gene>
<dbReference type="EMBL" id="CAJNOM010000524">
    <property type="protein sequence ID" value="CAF1484416.1"/>
    <property type="molecule type" value="Genomic_DNA"/>
</dbReference>
<keyword evidence="1" id="KW-0812">Transmembrane</keyword>
<dbReference type="Proteomes" id="UP000663877">
    <property type="component" value="Unassembled WGS sequence"/>
</dbReference>
<keyword evidence="5" id="KW-1185">Reference proteome</keyword>
<reference evidence="2" key="1">
    <citation type="submission" date="2021-02" db="EMBL/GenBank/DDBJ databases">
        <authorList>
            <person name="Nowell W R."/>
        </authorList>
    </citation>
    <scope>NUCLEOTIDE SEQUENCE</scope>
</reference>
<name>A0A814GEB3_9BILA</name>
<sequence length="231" mass="26866">MAPLSDDDDNNNNYYGLNNRLQSLNSEQLAELSEYFALQANEDPTSENIDRNSDERSMTKRDALWTTTEVLDCIRRVKLYKNSSKLDLVTEMLNCYRRLKHADTEILVGIQQKSSTIIDWLPILSIILAVIICLIAFIVLCKQQIDHRHYIYSQIRRRRRSDNRNKNNNQMSLDEIDVAECIDSDMEFIPGLNILLAKGNIILDDNDAEMLNSMSTFDRLQYFQTLLNHVK</sequence>
<feature type="transmembrane region" description="Helical" evidence="1">
    <location>
        <begin position="120"/>
        <end position="141"/>
    </location>
</feature>
<proteinExistence type="predicted"/>
<dbReference type="EMBL" id="CAJNOM010000078">
    <property type="protein sequence ID" value="CAF0995207.1"/>
    <property type="molecule type" value="Genomic_DNA"/>
</dbReference>
<dbReference type="AlphaFoldDB" id="A0A814GEB3"/>
<dbReference type="EMBL" id="CAJNOI010000246">
    <property type="protein sequence ID" value="CAF1206995.1"/>
    <property type="molecule type" value="Genomic_DNA"/>
</dbReference>
<evidence type="ECO:0000313" key="3">
    <source>
        <dbReference type="EMBL" id="CAF1206995.1"/>
    </source>
</evidence>
<dbReference type="Proteomes" id="UP000663832">
    <property type="component" value="Unassembled WGS sequence"/>
</dbReference>
<organism evidence="2 5">
    <name type="scientific">Adineta steineri</name>
    <dbReference type="NCBI Taxonomy" id="433720"/>
    <lineage>
        <taxon>Eukaryota</taxon>
        <taxon>Metazoa</taxon>
        <taxon>Spiralia</taxon>
        <taxon>Gnathifera</taxon>
        <taxon>Rotifera</taxon>
        <taxon>Eurotatoria</taxon>
        <taxon>Bdelloidea</taxon>
        <taxon>Adinetida</taxon>
        <taxon>Adinetidae</taxon>
        <taxon>Adineta</taxon>
    </lineage>
</organism>
<evidence type="ECO:0000256" key="1">
    <source>
        <dbReference type="SAM" id="Phobius"/>
    </source>
</evidence>
<evidence type="ECO:0000313" key="2">
    <source>
        <dbReference type="EMBL" id="CAF0995207.1"/>
    </source>
</evidence>
<accession>A0A814GEB3</accession>
<keyword evidence="1" id="KW-0472">Membrane</keyword>
<evidence type="ECO:0000313" key="5">
    <source>
        <dbReference type="Proteomes" id="UP000663832"/>
    </source>
</evidence>
<protein>
    <submittedName>
        <fullName evidence="2">Uncharacterized protein</fullName>
    </submittedName>
</protein>
<dbReference type="OrthoDB" id="10034900at2759"/>
<evidence type="ECO:0000313" key="4">
    <source>
        <dbReference type="EMBL" id="CAF1484416.1"/>
    </source>
</evidence>